<dbReference type="AlphaFoldDB" id="A0A4R6QNR7"/>
<evidence type="ECO:0000313" key="3">
    <source>
        <dbReference type="EMBL" id="TDP71241.1"/>
    </source>
</evidence>
<protein>
    <submittedName>
        <fullName evidence="3">Uncharacterized protein YcnI</fullName>
    </submittedName>
</protein>
<comment type="caution">
    <text evidence="3">The sequence shown here is derived from an EMBL/GenBank/DDBJ whole genome shotgun (WGS) entry which is preliminary data.</text>
</comment>
<evidence type="ECO:0000256" key="1">
    <source>
        <dbReference type="SAM" id="SignalP"/>
    </source>
</evidence>
<sequence length="172" mass="18439">MNKTLIAGLLALAGTAQAHIVLEQKEAEAGSSYKAVLKVGHGCDGSATRQLVVTLPAGLRSAKPVPKPGWRLSLRMEKLAQPFESHGKPVTEGLAEVTWTAQTEADQLQDAWYDEFELRAGLPEQAGELWFKVRQVCAVGESNWAEVPAAGASTKGLKLPAARLLVTPAMKR</sequence>
<proteinExistence type="predicted"/>
<dbReference type="Proteomes" id="UP000295361">
    <property type="component" value="Unassembled WGS sequence"/>
</dbReference>
<dbReference type="CDD" id="cd08545">
    <property type="entry name" value="YcnI_like"/>
    <property type="match status" value="1"/>
</dbReference>
<name>A0A4R6QNR7_9BURK</name>
<gene>
    <name evidence="3" type="ORF">DES47_103221</name>
</gene>
<keyword evidence="4" id="KW-1185">Reference proteome</keyword>
<dbReference type="Gene3D" id="2.60.40.2230">
    <property type="entry name" value="Uncharacterised protein YcnI-like PF07987, DUF1775"/>
    <property type="match status" value="1"/>
</dbReference>
<feature type="chain" id="PRO_5020805828" evidence="1">
    <location>
        <begin position="19"/>
        <end position="172"/>
    </location>
</feature>
<dbReference type="InterPro" id="IPR038507">
    <property type="entry name" value="YcnI-like_sf"/>
</dbReference>
<dbReference type="EMBL" id="SNXS01000003">
    <property type="protein sequence ID" value="TDP71241.1"/>
    <property type="molecule type" value="Genomic_DNA"/>
</dbReference>
<accession>A0A4R6QNR7</accession>
<evidence type="ECO:0000259" key="2">
    <source>
        <dbReference type="Pfam" id="PF07987"/>
    </source>
</evidence>
<feature type="domain" description="YncI copper-binding" evidence="2">
    <location>
        <begin position="19"/>
        <end position="164"/>
    </location>
</feature>
<dbReference type="InterPro" id="IPR012533">
    <property type="entry name" value="YcnI-copper_dom"/>
</dbReference>
<dbReference type="Pfam" id="PF07987">
    <property type="entry name" value="DUF1775"/>
    <property type="match status" value="1"/>
</dbReference>
<feature type="signal peptide" evidence="1">
    <location>
        <begin position="1"/>
        <end position="18"/>
    </location>
</feature>
<evidence type="ECO:0000313" key="4">
    <source>
        <dbReference type="Proteomes" id="UP000295361"/>
    </source>
</evidence>
<reference evidence="3 4" key="1">
    <citation type="submission" date="2019-03" db="EMBL/GenBank/DDBJ databases">
        <title>Genomic Encyclopedia of Type Strains, Phase IV (KMG-IV): sequencing the most valuable type-strain genomes for metagenomic binning, comparative biology and taxonomic classification.</title>
        <authorList>
            <person name="Goeker M."/>
        </authorList>
    </citation>
    <scope>NUCLEOTIDE SEQUENCE [LARGE SCALE GENOMIC DNA]</scope>
    <source>
        <strain evidence="3 4">DSM 16998</strain>
    </source>
</reference>
<dbReference type="InParanoid" id="A0A4R6QNR7"/>
<dbReference type="RefSeq" id="WP_133701030.1">
    <property type="nucleotide sequence ID" value="NZ_SNXS01000003.1"/>
</dbReference>
<dbReference type="OrthoDB" id="9796962at2"/>
<organism evidence="3 4">
    <name type="scientific">Roseateles toxinivorans</name>
    <dbReference type="NCBI Taxonomy" id="270368"/>
    <lineage>
        <taxon>Bacteria</taxon>
        <taxon>Pseudomonadati</taxon>
        <taxon>Pseudomonadota</taxon>
        <taxon>Betaproteobacteria</taxon>
        <taxon>Burkholderiales</taxon>
        <taxon>Sphaerotilaceae</taxon>
        <taxon>Roseateles</taxon>
    </lineage>
</organism>
<keyword evidence="1" id="KW-0732">Signal</keyword>